<protein>
    <submittedName>
        <fullName evidence="1">Uncharacterized protein</fullName>
    </submittedName>
</protein>
<organism evidence="1 2">
    <name type="scientific">Heterotrigona itama</name>
    <dbReference type="NCBI Taxonomy" id="395501"/>
    <lineage>
        <taxon>Eukaryota</taxon>
        <taxon>Metazoa</taxon>
        <taxon>Ecdysozoa</taxon>
        <taxon>Arthropoda</taxon>
        <taxon>Hexapoda</taxon>
        <taxon>Insecta</taxon>
        <taxon>Pterygota</taxon>
        <taxon>Neoptera</taxon>
        <taxon>Endopterygota</taxon>
        <taxon>Hymenoptera</taxon>
        <taxon>Apocrita</taxon>
        <taxon>Aculeata</taxon>
        <taxon>Apoidea</taxon>
        <taxon>Anthophila</taxon>
        <taxon>Apidae</taxon>
        <taxon>Heterotrigona</taxon>
    </lineage>
</organism>
<reference evidence="1" key="1">
    <citation type="submission" date="2020-07" db="EMBL/GenBank/DDBJ databases">
        <authorList>
            <person name="Nazaruddin N."/>
        </authorList>
    </citation>
    <scope>NUCLEOTIDE SEQUENCE</scope>
</reference>
<comment type="caution">
    <text evidence="1">The sequence shown here is derived from an EMBL/GenBank/DDBJ whole genome shotgun (WGS) entry which is preliminary data.</text>
</comment>
<evidence type="ECO:0000313" key="1">
    <source>
        <dbReference type="EMBL" id="CAD1472113.1"/>
    </source>
</evidence>
<evidence type="ECO:0000313" key="2">
    <source>
        <dbReference type="Proteomes" id="UP000752696"/>
    </source>
</evidence>
<accession>A0A6V7GZX5</accession>
<gene>
    <name evidence="1" type="ORF">MHI_LOCUS261667</name>
</gene>
<dbReference type="EMBL" id="CAJDYZ010004966">
    <property type="protein sequence ID" value="CAD1472113.1"/>
    <property type="molecule type" value="Genomic_DNA"/>
</dbReference>
<dbReference type="Proteomes" id="UP000752696">
    <property type="component" value="Unassembled WGS sequence"/>
</dbReference>
<dbReference type="AlphaFoldDB" id="A0A6V7GZX5"/>
<feature type="non-terminal residue" evidence="1">
    <location>
        <position position="1"/>
    </location>
</feature>
<proteinExistence type="predicted"/>
<keyword evidence="2" id="KW-1185">Reference proteome</keyword>
<name>A0A6V7GZX5_9HYME</name>
<sequence length="50" mass="5724">CGKNSWLAERASSNIRHYDEEGSIDLRIDARRFLYCEISSIGLGFRGTIF</sequence>